<comment type="caution">
    <text evidence="3">The sequence shown here is derived from an EMBL/GenBank/DDBJ whole genome shotgun (WGS) entry which is preliminary data.</text>
</comment>
<evidence type="ECO:0000313" key="3">
    <source>
        <dbReference type="EMBL" id="MRD47396.1"/>
    </source>
</evidence>
<feature type="domain" description="Type 4 fimbrial biogenesis protein PilX N-terminal" evidence="2">
    <location>
        <begin position="24"/>
        <end position="73"/>
    </location>
</feature>
<dbReference type="OrthoDB" id="8912923at2"/>
<evidence type="ECO:0000313" key="4">
    <source>
        <dbReference type="Proteomes" id="UP000487350"/>
    </source>
</evidence>
<keyword evidence="1" id="KW-0812">Transmembrane</keyword>
<sequence>MNSITSQRRSTPRGSSTPRVKQDGVVLIIALIMLVVVSMLATLSIRNATSSEAVSGAVRTTQLASQSAEIALRYCEDTLYGVQKGTIAAPANWAAAVRAYDGTVHYSDPKNNWDKVTAEVFVVPLTSVNGGSATFKRAPECMIENMRVATSTPPYNSTSTTYIITARGFGPEVSNDATRGRPDGTEVWLQSTVELN</sequence>
<name>A0A844B7K6_9BURK</name>
<reference evidence="3 4" key="1">
    <citation type="submission" date="2019-11" db="EMBL/GenBank/DDBJ databases">
        <title>Caenimonas koreensis gen. nov., sp. nov., isolated from activated sludge.</title>
        <authorList>
            <person name="Seung H.R."/>
        </authorList>
    </citation>
    <scope>NUCLEOTIDE SEQUENCE [LARGE SCALE GENOMIC DNA]</scope>
    <source>
        <strain evidence="3 4">EMB320</strain>
    </source>
</reference>
<dbReference type="Pfam" id="PF14341">
    <property type="entry name" value="PilX_N"/>
    <property type="match status" value="1"/>
</dbReference>
<gene>
    <name evidence="3" type="ORF">GHT07_08915</name>
</gene>
<protein>
    <recommendedName>
        <fullName evidence="2">Type 4 fimbrial biogenesis protein PilX N-terminal domain-containing protein</fullName>
    </recommendedName>
</protein>
<dbReference type="AlphaFoldDB" id="A0A844B7K6"/>
<keyword evidence="1" id="KW-0472">Membrane</keyword>
<organism evidence="3 4">
    <name type="scientific">Caenimonas koreensis DSM 17982</name>
    <dbReference type="NCBI Taxonomy" id="1121255"/>
    <lineage>
        <taxon>Bacteria</taxon>
        <taxon>Pseudomonadati</taxon>
        <taxon>Pseudomonadota</taxon>
        <taxon>Betaproteobacteria</taxon>
        <taxon>Burkholderiales</taxon>
        <taxon>Comamonadaceae</taxon>
        <taxon>Caenimonas</taxon>
    </lineage>
</organism>
<keyword evidence="1" id="KW-1133">Transmembrane helix</keyword>
<dbReference type="Proteomes" id="UP000487350">
    <property type="component" value="Unassembled WGS sequence"/>
</dbReference>
<dbReference type="RefSeq" id="WP_153584731.1">
    <property type="nucleotide sequence ID" value="NZ_WJBU01000008.1"/>
</dbReference>
<keyword evidence="4" id="KW-1185">Reference proteome</keyword>
<feature type="transmembrane region" description="Helical" evidence="1">
    <location>
        <begin position="25"/>
        <end position="45"/>
    </location>
</feature>
<evidence type="ECO:0000256" key="1">
    <source>
        <dbReference type="SAM" id="Phobius"/>
    </source>
</evidence>
<evidence type="ECO:0000259" key="2">
    <source>
        <dbReference type="Pfam" id="PF14341"/>
    </source>
</evidence>
<dbReference type="EMBL" id="WJBU01000008">
    <property type="protein sequence ID" value="MRD47396.1"/>
    <property type="molecule type" value="Genomic_DNA"/>
</dbReference>
<accession>A0A844B7K6</accession>
<proteinExistence type="predicted"/>
<dbReference type="InterPro" id="IPR025746">
    <property type="entry name" value="PilX_N_dom"/>
</dbReference>